<evidence type="ECO:0000313" key="1">
    <source>
        <dbReference type="EMBL" id="KAJ8652836.1"/>
    </source>
</evidence>
<dbReference type="AlphaFoldDB" id="A0AAD7XU20"/>
<dbReference type="RefSeq" id="XP_058337750.1">
    <property type="nucleotide sequence ID" value="XM_058491475.1"/>
</dbReference>
<protein>
    <submittedName>
        <fullName evidence="1">Uncharacterized protein</fullName>
    </submittedName>
</protein>
<evidence type="ECO:0000313" key="2">
    <source>
        <dbReference type="Proteomes" id="UP001234581"/>
    </source>
</evidence>
<organism evidence="1 2">
    <name type="scientific">Lichtheimia ornata</name>
    <dbReference type="NCBI Taxonomy" id="688661"/>
    <lineage>
        <taxon>Eukaryota</taxon>
        <taxon>Fungi</taxon>
        <taxon>Fungi incertae sedis</taxon>
        <taxon>Mucoromycota</taxon>
        <taxon>Mucoromycotina</taxon>
        <taxon>Mucoromycetes</taxon>
        <taxon>Mucorales</taxon>
        <taxon>Lichtheimiaceae</taxon>
        <taxon>Lichtheimia</taxon>
    </lineage>
</organism>
<proteinExistence type="predicted"/>
<name>A0AAD7XU20_9FUNG</name>
<accession>A0AAD7XU20</accession>
<comment type="caution">
    <text evidence="1">The sequence shown here is derived from an EMBL/GenBank/DDBJ whole genome shotgun (WGS) entry which is preliminary data.</text>
</comment>
<dbReference type="EMBL" id="JARTCD010000092">
    <property type="protein sequence ID" value="KAJ8652836.1"/>
    <property type="molecule type" value="Genomic_DNA"/>
</dbReference>
<dbReference type="Proteomes" id="UP001234581">
    <property type="component" value="Unassembled WGS sequence"/>
</dbReference>
<keyword evidence="2" id="KW-1185">Reference proteome</keyword>
<sequence>MCELHNLGPTVYIDFDPTITQHGLVFKNEDRHLLPSARNPTIVYDYTPFWHAKNSYFPVFLDTLQHQNIAARQEVMDEAQFDESFSLQRILRQYWINICANDGHDACLRPGDIPDHEHGADDFTTESTTFIQQHGRGIDSWVWDHYLAIPKGMATISNAWKELLKRYQLEIVHVSVVRGVKR</sequence>
<reference evidence="1 2" key="1">
    <citation type="submission" date="2023-03" db="EMBL/GenBank/DDBJ databases">
        <title>Genome sequence of Lichtheimia ornata CBS 291.66.</title>
        <authorList>
            <person name="Mohabir J.T."/>
            <person name="Shea T.P."/>
            <person name="Kurbessoian T."/>
            <person name="Berby B."/>
            <person name="Fontaine J."/>
            <person name="Livny J."/>
            <person name="Gnirke A."/>
            <person name="Stajich J.E."/>
            <person name="Cuomo C.A."/>
        </authorList>
    </citation>
    <scope>NUCLEOTIDE SEQUENCE [LARGE SCALE GENOMIC DNA]</scope>
    <source>
        <strain evidence="1">CBS 291.66</strain>
    </source>
</reference>
<gene>
    <name evidence="1" type="ORF">O0I10_011510</name>
</gene>
<dbReference type="GeneID" id="83218910"/>